<reference evidence="5" key="2">
    <citation type="submission" date="2020-05" db="EMBL/GenBank/DDBJ databases">
        <authorList>
            <person name="Kim H.-S."/>
            <person name="Proctor R.H."/>
            <person name="Brown D.W."/>
        </authorList>
    </citation>
    <scope>NUCLEOTIDE SEQUENCE</scope>
    <source>
        <strain evidence="5">NRRL 45417</strain>
    </source>
</reference>
<organism evidence="5 6">
    <name type="scientific">Fusarium gaditjirri</name>
    <dbReference type="NCBI Taxonomy" id="282569"/>
    <lineage>
        <taxon>Eukaryota</taxon>
        <taxon>Fungi</taxon>
        <taxon>Dikarya</taxon>
        <taxon>Ascomycota</taxon>
        <taxon>Pezizomycotina</taxon>
        <taxon>Sordariomycetes</taxon>
        <taxon>Hypocreomycetidae</taxon>
        <taxon>Hypocreales</taxon>
        <taxon>Nectriaceae</taxon>
        <taxon>Fusarium</taxon>
        <taxon>Fusarium nisikadoi species complex</taxon>
    </lineage>
</organism>
<dbReference type="PANTHER" id="PTHR43827">
    <property type="entry name" value="2,5-DIKETO-D-GLUCONIC ACID REDUCTASE"/>
    <property type="match status" value="1"/>
</dbReference>
<dbReference type="EMBL" id="JABFAI010000041">
    <property type="protein sequence ID" value="KAF4959030.1"/>
    <property type="molecule type" value="Genomic_DNA"/>
</dbReference>
<evidence type="ECO:0000313" key="5">
    <source>
        <dbReference type="EMBL" id="KAF4959030.1"/>
    </source>
</evidence>
<evidence type="ECO:0000313" key="6">
    <source>
        <dbReference type="Proteomes" id="UP000604273"/>
    </source>
</evidence>
<dbReference type="OrthoDB" id="5357513at2759"/>
<keyword evidence="3" id="KW-0560">Oxidoreductase</keyword>
<evidence type="ECO:0000256" key="3">
    <source>
        <dbReference type="ARBA" id="ARBA00023002"/>
    </source>
</evidence>
<reference evidence="5" key="1">
    <citation type="journal article" date="2020" name="BMC Genomics">
        <title>Correction to: Identification and distribution of gene clusters required for synthesis of sphingolipid metabolism inhibitors in diverse species of the filamentous fungus Fusarium.</title>
        <authorList>
            <person name="Kim H.S."/>
            <person name="Lohmar J.M."/>
            <person name="Busman M."/>
            <person name="Brown D.W."/>
            <person name="Naumann T.A."/>
            <person name="Divon H.H."/>
            <person name="Lysoe E."/>
            <person name="Uhlig S."/>
            <person name="Proctor R.H."/>
        </authorList>
    </citation>
    <scope>NUCLEOTIDE SEQUENCE</scope>
    <source>
        <strain evidence="5">NRRL 45417</strain>
    </source>
</reference>
<evidence type="ECO:0000256" key="1">
    <source>
        <dbReference type="ARBA" id="ARBA00007905"/>
    </source>
</evidence>
<keyword evidence="6" id="KW-1185">Reference proteome</keyword>
<dbReference type="PANTHER" id="PTHR43827:SF3">
    <property type="entry name" value="NADP-DEPENDENT OXIDOREDUCTASE DOMAIN-CONTAINING PROTEIN"/>
    <property type="match status" value="1"/>
</dbReference>
<dbReference type="InterPro" id="IPR036812">
    <property type="entry name" value="NAD(P)_OxRdtase_dom_sf"/>
</dbReference>
<comment type="similarity">
    <text evidence="1">Belongs to the aldo/keto reductase family.</text>
</comment>
<protein>
    <recommendedName>
        <fullName evidence="4">NADP-dependent oxidoreductase domain-containing protein</fullName>
    </recommendedName>
</protein>
<dbReference type="InterPro" id="IPR023210">
    <property type="entry name" value="NADP_OxRdtase_dom"/>
</dbReference>
<sequence>MSRSLSSRLVISQKVPLLLYGTAWKEEETSELTEKALKHGFTGLDTANYPTAYNEPLTGVGLAAGLGSGLNREDLFVQSKFTPAWAHDKDKIPFDVDQPLEDQIKESVQQTFDHLRVAYLDSLLLHVPYKDPADTVKAWQVLETYVPSKFRYIGVSNFTLEEFKALYEAATIKPAILQNRFYRDTGYDIELRAFCQEHGVIYQAFWMIRHNPEILNSEVVNQTAKKFCVEVETAFYLLVLGLGDIQVLNGTKRGEAMDADLTAVKKVFNDDEAYSDLQALIPDFKKLMSELTQKSDS</sequence>
<evidence type="ECO:0000256" key="2">
    <source>
        <dbReference type="ARBA" id="ARBA00022857"/>
    </source>
</evidence>
<dbReference type="InterPro" id="IPR020471">
    <property type="entry name" value="AKR"/>
</dbReference>
<dbReference type="Gene3D" id="3.20.20.100">
    <property type="entry name" value="NADP-dependent oxidoreductase domain"/>
    <property type="match status" value="1"/>
</dbReference>
<name>A0A8H4X2L3_9HYPO</name>
<dbReference type="InterPro" id="IPR018170">
    <property type="entry name" value="Aldo/ket_reductase_CS"/>
</dbReference>
<dbReference type="CDD" id="cd19071">
    <property type="entry name" value="AKR_AKR1-5-like"/>
    <property type="match status" value="1"/>
</dbReference>
<dbReference type="GO" id="GO:0016616">
    <property type="term" value="F:oxidoreductase activity, acting on the CH-OH group of donors, NAD or NADP as acceptor"/>
    <property type="evidence" value="ECO:0007669"/>
    <property type="project" value="UniProtKB-ARBA"/>
</dbReference>
<proteinExistence type="inferred from homology"/>
<evidence type="ECO:0000259" key="4">
    <source>
        <dbReference type="Pfam" id="PF00248"/>
    </source>
</evidence>
<accession>A0A8H4X2L3</accession>
<gene>
    <name evidence="5" type="ORF">FGADI_1908</name>
</gene>
<dbReference type="AlphaFoldDB" id="A0A8H4X2L3"/>
<comment type="caution">
    <text evidence="5">The sequence shown here is derived from an EMBL/GenBank/DDBJ whole genome shotgun (WGS) entry which is preliminary data.</text>
</comment>
<dbReference type="PROSITE" id="PS00062">
    <property type="entry name" value="ALDOKETO_REDUCTASE_2"/>
    <property type="match status" value="1"/>
</dbReference>
<keyword evidence="2" id="KW-0521">NADP</keyword>
<dbReference type="Proteomes" id="UP000604273">
    <property type="component" value="Unassembled WGS sequence"/>
</dbReference>
<feature type="domain" description="NADP-dependent oxidoreductase" evidence="4">
    <location>
        <begin position="24"/>
        <end position="201"/>
    </location>
</feature>
<dbReference type="SUPFAM" id="SSF51430">
    <property type="entry name" value="NAD(P)-linked oxidoreductase"/>
    <property type="match status" value="1"/>
</dbReference>
<dbReference type="Pfam" id="PF00248">
    <property type="entry name" value="Aldo_ket_red"/>
    <property type="match status" value="1"/>
</dbReference>